<dbReference type="Proteomes" id="UP000095350">
    <property type="component" value="Unassembled WGS sequence"/>
</dbReference>
<accession>A0A173RN23</accession>
<dbReference type="RefSeq" id="WP_055193206.1">
    <property type="nucleotide sequence ID" value="NZ_CABIYH010000003.1"/>
</dbReference>
<evidence type="ECO:0000313" key="3">
    <source>
        <dbReference type="EMBL" id="CUM79390.1"/>
    </source>
</evidence>
<evidence type="ECO:0000313" key="4">
    <source>
        <dbReference type="Proteomes" id="UP000095350"/>
    </source>
</evidence>
<dbReference type="STRING" id="166486.ERS852572_00507"/>
<reference evidence="3 4" key="1">
    <citation type="submission" date="2015-09" db="EMBL/GenBank/DDBJ databases">
        <authorList>
            <consortium name="Pathogen Informatics"/>
        </authorList>
    </citation>
    <scope>NUCLEOTIDE SEQUENCE [LARGE SCALE GENOMIC DNA]</scope>
    <source>
        <strain evidence="3 4">2789STDY5834960</strain>
    </source>
</reference>
<feature type="compositionally biased region" description="Basic and acidic residues" evidence="1">
    <location>
        <begin position="44"/>
        <end position="62"/>
    </location>
</feature>
<dbReference type="EMBL" id="CYXZ01000003">
    <property type="protein sequence ID" value="CUM79390.1"/>
    <property type="molecule type" value="Genomic_DNA"/>
</dbReference>
<organism evidence="3 4">
    <name type="scientific">Roseburia intestinalis</name>
    <dbReference type="NCBI Taxonomy" id="166486"/>
    <lineage>
        <taxon>Bacteria</taxon>
        <taxon>Bacillati</taxon>
        <taxon>Bacillota</taxon>
        <taxon>Clostridia</taxon>
        <taxon>Lachnospirales</taxon>
        <taxon>Lachnospiraceae</taxon>
        <taxon>Roseburia</taxon>
    </lineage>
</organism>
<feature type="chain" id="PRO_5038640319" evidence="2">
    <location>
        <begin position="21"/>
        <end position="330"/>
    </location>
</feature>
<dbReference type="AlphaFoldDB" id="A0A173RN23"/>
<keyword evidence="2" id="KW-0732">Signal</keyword>
<evidence type="ECO:0000256" key="2">
    <source>
        <dbReference type="SAM" id="SignalP"/>
    </source>
</evidence>
<dbReference type="OrthoDB" id="9901768at2"/>
<feature type="region of interest" description="Disordered" evidence="1">
    <location>
        <begin position="38"/>
        <end position="97"/>
    </location>
</feature>
<dbReference type="PaxDb" id="166486-ERS852572_00507"/>
<name>A0A173RN23_9FIRM</name>
<proteinExistence type="predicted"/>
<protein>
    <submittedName>
        <fullName evidence="3">Uncharacterized protein</fullName>
    </submittedName>
</protein>
<sequence>MKNKLVMAMITVVLASECFAGCSKKTIENSAASNASVLEENEKEAENAKKTENAEEMPEKLKTGNTEEMLENISEDTEKESGTEISETTENTSDAQTQKYVVENQEYVYSTYSDIGQLGEEGNYYNSDYPGKDAYEVPVFETTADITHDGIADLVSVVGYGGEPDATVDDVVSNSSYGCYVKVYRGTKDGEYESYPRFISRNFHLSHAGNGTICLSKKDGLDYLLISTTYEMQGTAQYDFAAFYVDDEKGIVIEDTYGVEFAVDKDEHQDWNECIHREDVVPLLKEKMTPYLDDSTLLLSLDIDNGALYSCDGKTLEGNDFFDQIWERNY</sequence>
<gene>
    <name evidence="3" type="ORF">ERS852572_00507</name>
</gene>
<feature type="signal peptide" evidence="2">
    <location>
        <begin position="1"/>
        <end position="20"/>
    </location>
</feature>
<feature type="compositionally biased region" description="Polar residues" evidence="1">
    <location>
        <begin position="83"/>
        <end position="97"/>
    </location>
</feature>
<evidence type="ECO:0000256" key="1">
    <source>
        <dbReference type="SAM" id="MobiDB-lite"/>
    </source>
</evidence>
<feature type="compositionally biased region" description="Acidic residues" evidence="1">
    <location>
        <begin position="68"/>
        <end position="78"/>
    </location>
</feature>